<evidence type="ECO:0000256" key="2">
    <source>
        <dbReference type="ARBA" id="ARBA00022723"/>
    </source>
</evidence>
<dbReference type="SFLD" id="SFLDG01067">
    <property type="entry name" value="SPASM/twitch_domain_containing"/>
    <property type="match status" value="1"/>
</dbReference>
<dbReference type="SFLD" id="SFLDS00029">
    <property type="entry name" value="Radical_SAM"/>
    <property type="match status" value="1"/>
</dbReference>
<evidence type="ECO:0000313" key="6">
    <source>
        <dbReference type="EMBL" id="VAX15728.1"/>
    </source>
</evidence>
<dbReference type="PANTHER" id="PTHR11228">
    <property type="entry name" value="RADICAL SAM DOMAIN PROTEIN"/>
    <property type="match status" value="1"/>
</dbReference>
<dbReference type="Gene3D" id="3.20.20.70">
    <property type="entry name" value="Aldolase class I"/>
    <property type="match status" value="1"/>
</dbReference>
<dbReference type="GO" id="GO:0051536">
    <property type="term" value="F:iron-sulfur cluster binding"/>
    <property type="evidence" value="ECO:0007669"/>
    <property type="project" value="UniProtKB-KW"/>
</dbReference>
<dbReference type="InterPro" id="IPR013785">
    <property type="entry name" value="Aldolase_TIM"/>
</dbReference>
<evidence type="ECO:0000256" key="4">
    <source>
        <dbReference type="ARBA" id="ARBA00023014"/>
    </source>
</evidence>
<dbReference type="GO" id="GO:0016829">
    <property type="term" value="F:lyase activity"/>
    <property type="evidence" value="ECO:0007669"/>
    <property type="project" value="UniProtKB-KW"/>
</dbReference>
<dbReference type="EMBL" id="UOGC01000020">
    <property type="protein sequence ID" value="VAX15728.1"/>
    <property type="molecule type" value="Genomic_DNA"/>
</dbReference>
<sequence length="355" mass="40497">MDIYGISSHKLNYHPERIAAWRQNKNIYPIYMEISPTGACNHRCVFCGLDFMKYQARSLDSDLLKKRLSELGRLGLKSAMYAGEGEPLIHKDIGEIAHHTKKAGIDVAFTTNGVLLNKDMGQELLPVTSWIKVSINAGTSKTYAMVHRTAQDDFDRVIENLAYCRELRDKHRYNCTLGMQLVLLPENRHEVVILAEIAKKIGMDYIVVKAYSQHPQSEVSEYQEGSLNGDGSLFEDLEAIATSEFSVICRVSEERFQSNVEKGYSKCLALPFWSYVDAGGGVWGCSVFLEDDRFYYGNINEKSFQEIWEGERRRNSLEWVAEKLDASKCRLNCRMDTINLYLHDIVNPPAHVNFI</sequence>
<dbReference type="InterPro" id="IPR050377">
    <property type="entry name" value="Radical_SAM_PqqE_MftC-like"/>
</dbReference>
<gene>
    <name evidence="6" type="ORF">MNBD_NITROSPINAE01-1436</name>
</gene>
<evidence type="ECO:0000259" key="5">
    <source>
        <dbReference type="PROSITE" id="PS51918"/>
    </source>
</evidence>
<name>A0A3B1BW63_9ZZZZ</name>
<dbReference type="PROSITE" id="PS51918">
    <property type="entry name" value="RADICAL_SAM"/>
    <property type="match status" value="1"/>
</dbReference>
<protein>
    <submittedName>
        <fullName evidence="6">Cyclic pyranopterin phosphate synthase (MoaA)</fullName>
        <ecNumber evidence="6">4.1.99.18</ecNumber>
    </submittedName>
</protein>
<dbReference type="CDD" id="cd21109">
    <property type="entry name" value="SPASM"/>
    <property type="match status" value="1"/>
</dbReference>
<keyword evidence="3" id="KW-0408">Iron</keyword>
<proteinExistence type="predicted"/>
<dbReference type="SUPFAM" id="SSF102114">
    <property type="entry name" value="Radical SAM enzymes"/>
    <property type="match status" value="1"/>
</dbReference>
<dbReference type="GO" id="GO:0046872">
    <property type="term" value="F:metal ion binding"/>
    <property type="evidence" value="ECO:0007669"/>
    <property type="project" value="UniProtKB-KW"/>
</dbReference>
<dbReference type="InterPro" id="IPR007197">
    <property type="entry name" value="rSAM"/>
</dbReference>
<keyword evidence="6" id="KW-0456">Lyase</keyword>
<evidence type="ECO:0000256" key="1">
    <source>
        <dbReference type="ARBA" id="ARBA00022691"/>
    </source>
</evidence>
<dbReference type="Pfam" id="PF13186">
    <property type="entry name" value="SPASM"/>
    <property type="match status" value="1"/>
</dbReference>
<keyword evidence="4" id="KW-0411">Iron-sulfur</keyword>
<feature type="domain" description="Radical SAM core" evidence="5">
    <location>
        <begin position="24"/>
        <end position="250"/>
    </location>
</feature>
<dbReference type="PANTHER" id="PTHR11228:SF7">
    <property type="entry name" value="PQQA PEPTIDE CYCLASE"/>
    <property type="match status" value="1"/>
</dbReference>
<dbReference type="InterPro" id="IPR058240">
    <property type="entry name" value="rSAM_sf"/>
</dbReference>
<keyword evidence="2" id="KW-0479">Metal-binding</keyword>
<dbReference type="InterPro" id="IPR023885">
    <property type="entry name" value="4Fe4S-binding_SPASM_dom"/>
</dbReference>
<evidence type="ECO:0000256" key="3">
    <source>
        <dbReference type="ARBA" id="ARBA00023004"/>
    </source>
</evidence>
<dbReference type="EC" id="4.1.99.18" evidence="6"/>
<reference evidence="6" key="1">
    <citation type="submission" date="2018-06" db="EMBL/GenBank/DDBJ databases">
        <authorList>
            <person name="Zhirakovskaya E."/>
        </authorList>
    </citation>
    <scope>NUCLEOTIDE SEQUENCE</scope>
</reference>
<dbReference type="AlphaFoldDB" id="A0A3B1BW63"/>
<dbReference type="CDD" id="cd01335">
    <property type="entry name" value="Radical_SAM"/>
    <property type="match status" value="1"/>
</dbReference>
<organism evidence="6">
    <name type="scientific">hydrothermal vent metagenome</name>
    <dbReference type="NCBI Taxonomy" id="652676"/>
    <lineage>
        <taxon>unclassified sequences</taxon>
        <taxon>metagenomes</taxon>
        <taxon>ecological metagenomes</taxon>
    </lineage>
</organism>
<accession>A0A3B1BW63</accession>
<keyword evidence="1" id="KW-0949">S-adenosyl-L-methionine</keyword>
<dbReference type="Pfam" id="PF04055">
    <property type="entry name" value="Radical_SAM"/>
    <property type="match status" value="1"/>
</dbReference>